<name>A0A2H0V807_9BACT</name>
<dbReference type="Proteomes" id="UP000229972">
    <property type="component" value="Unassembled WGS sequence"/>
</dbReference>
<sequence length="509" mass="56725">MKLQKIIIVSLSSAIIWPLLFNGSPTQAQFGVEASFNPNNILSDSDILNYNTMNLSEIQAFLQSKGSFLSNYTAMNTHGSMKVAAEIIYDATHNNYDCYGITLSEQPTEAEKKLKCKTITTVSPKLILMLLQKEASLIEDPSPSQSHLDWATGYGCPDSWICNPYYKGFGKQVNSAALQFLAYMKEANNYSFHVGQTYIAKDKYAILKSTDRAIADGDYNAIISSPDFISVTPQNQATAALYNYTPHIFNGNYNVYKLWNRYFPTIDRSYPDGSIIQAEGDPRIWLISGGQKRHFANWSAFVSRFSPNQVVKVAAAELDQYPNGSEIKFANYSLVQTPDKKIYLLVDQSKRLFASADVFKNIGFNPAELDEASPEDLASYSDGKPITATSTYVTGALIQDSVNGEIYYVENGTRALVDKVLLPIKFVGQKIIKKTTQQLSSYELVSPVLLNEGSLVRTNNFPTVYLISNGRKRPFANDEVFAKLNYNPNNIITASSQFLYNYDMGGAIQ</sequence>
<comment type="caution">
    <text evidence="2">The sequence shown here is derived from an EMBL/GenBank/DDBJ whole genome shotgun (WGS) entry which is preliminary data.</text>
</comment>
<evidence type="ECO:0000313" key="3">
    <source>
        <dbReference type="Proteomes" id="UP000229972"/>
    </source>
</evidence>
<feature type="chain" id="PRO_5013681898" evidence="1">
    <location>
        <begin position="29"/>
        <end position="509"/>
    </location>
</feature>
<feature type="signal peptide" evidence="1">
    <location>
        <begin position="1"/>
        <end position="28"/>
    </location>
</feature>
<accession>A0A2H0V807</accession>
<protein>
    <submittedName>
        <fullName evidence="2">Uncharacterized protein</fullName>
    </submittedName>
</protein>
<dbReference type="EMBL" id="PFAL01000033">
    <property type="protein sequence ID" value="PIR95203.1"/>
    <property type="molecule type" value="Genomic_DNA"/>
</dbReference>
<proteinExistence type="predicted"/>
<keyword evidence="1" id="KW-0732">Signal</keyword>
<evidence type="ECO:0000313" key="2">
    <source>
        <dbReference type="EMBL" id="PIR95203.1"/>
    </source>
</evidence>
<gene>
    <name evidence="2" type="ORF">COT93_03625</name>
</gene>
<evidence type="ECO:0000256" key="1">
    <source>
        <dbReference type="SAM" id="SignalP"/>
    </source>
</evidence>
<reference evidence="3" key="1">
    <citation type="submission" date="2017-09" db="EMBL/GenBank/DDBJ databases">
        <title>Depth-based differentiation of microbial function through sediment-hosted aquifers and enrichment of novel symbionts in the deep terrestrial subsurface.</title>
        <authorList>
            <person name="Probst A.J."/>
            <person name="Ladd B."/>
            <person name="Jarett J.K."/>
            <person name="Geller-Mcgrath D.E."/>
            <person name="Sieber C.M.K."/>
            <person name="Emerson J.B."/>
            <person name="Anantharaman K."/>
            <person name="Thomas B.C."/>
            <person name="Malmstrom R."/>
            <person name="Stieglmeier M."/>
            <person name="Klingl A."/>
            <person name="Woyke T."/>
            <person name="Ryan C.M."/>
            <person name="Banfield J.F."/>
        </authorList>
    </citation>
    <scope>NUCLEOTIDE SEQUENCE [LARGE SCALE GENOMIC DNA]</scope>
</reference>
<organism evidence="2 3">
    <name type="scientific">Candidatus Falkowbacteria bacterium CG10_big_fil_rev_8_21_14_0_10_37_18</name>
    <dbReference type="NCBI Taxonomy" id="1974562"/>
    <lineage>
        <taxon>Bacteria</taxon>
        <taxon>Candidatus Falkowiibacteriota</taxon>
    </lineage>
</organism>
<dbReference type="AlphaFoldDB" id="A0A2H0V807"/>